<sequence length="45" mass="5193">MQRASIHQIERLAKANGMQTLQESGLEKLREGITSFAELQRVLYF</sequence>
<dbReference type="InterPro" id="IPR027417">
    <property type="entry name" value="P-loop_NTPase"/>
</dbReference>
<organism evidence="1 2">
    <name type="scientific">Vibrio cholerae</name>
    <dbReference type="NCBI Taxonomy" id="666"/>
    <lineage>
        <taxon>Bacteria</taxon>
        <taxon>Pseudomonadati</taxon>
        <taxon>Pseudomonadota</taxon>
        <taxon>Gammaproteobacteria</taxon>
        <taxon>Vibrionales</taxon>
        <taxon>Vibrionaceae</taxon>
        <taxon>Vibrio</taxon>
    </lineage>
</organism>
<evidence type="ECO:0000313" key="1">
    <source>
        <dbReference type="EMBL" id="CSC69495.1"/>
    </source>
</evidence>
<accession>A0A655ZJG4</accession>
<dbReference type="AlphaFoldDB" id="A0A655ZJG4"/>
<gene>
    <name evidence="1" type="ORF">ERS013201_03302</name>
</gene>
<dbReference type="EMBL" id="CWQJ01000027">
    <property type="protein sequence ID" value="CSC69495.1"/>
    <property type="molecule type" value="Genomic_DNA"/>
</dbReference>
<dbReference type="Gene3D" id="3.40.50.300">
    <property type="entry name" value="P-loop containing nucleotide triphosphate hydrolases"/>
    <property type="match status" value="1"/>
</dbReference>
<reference evidence="1 2" key="1">
    <citation type="submission" date="2015-07" db="EMBL/GenBank/DDBJ databases">
        <authorList>
            <consortium name="Pathogen Informatics"/>
        </authorList>
    </citation>
    <scope>NUCLEOTIDE SEQUENCE [LARGE SCALE GENOMIC DNA]</scope>
    <source>
        <strain evidence="1 2">A325</strain>
    </source>
</reference>
<evidence type="ECO:0000313" key="2">
    <source>
        <dbReference type="Proteomes" id="UP000046067"/>
    </source>
</evidence>
<protein>
    <submittedName>
        <fullName evidence="1">Type IV fimbrial assembly, ATPase PilB</fullName>
    </submittedName>
</protein>
<dbReference type="Proteomes" id="UP000046067">
    <property type="component" value="Unassembled WGS sequence"/>
</dbReference>
<name>A0A655ZJG4_VIBCL</name>
<proteinExistence type="predicted"/>